<proteinExistence type="predicted"/>
<reference evidence="2 3" key="1">
    <citation type="submission" date="2019-02" db="EMBL/GenBank/DDBJ databases">
        <title>Arundinibacter roseus gen. nov., sp. nov., a new member of the family Cytophagaceae.</title>
        <authorList>
            <person name="Szuroczki S."/>
            <person name="Khayer B."/>
            <person name="Sproer C."/>
            <person name="Toumi M."/>
            <person name="Szabo A."/>
            <person name="Felfoldi T."/>
            <person name="Schumann P."/>
            <person name="Toth E."/>
        </authorList>
    </citation>
    <scope>NUCLEOTIDE SEQUENCE [LARGE SCALE GENOMIC DNA]</scope>
    <source>
        <strain evidence="2 3">DMA-k-7a</strain>
    </source>
</reference>
<dbReference type="AlphaFoldDB" id="A0A4R4KGC0"/>
<dbReference type="Proteomes" id="UP000295706">
    <property type="component" value="Unassembled WGS sequence"/>
</dbReference>
<organism evidence="2 3">
    <name type="scientific">Arundinibacter roseus</name>
    <dbReference type="NCBI Taxonomy" id="2070510"/>
    <lineage>
        <taxon>Bacteria</taxon>
        <taxon>Pseudomonadati</taxon>
        <taxon>Bacteroidota</taxon>
        <taxon>Cytophagia</taxon>
        <taxon>Cytophagales</taxon>
        <taxon>Spirosomataceae</taxon>
        <taxon>Arundinibacter</taxon>
    </lineage>
</organism>
<evidence type="ECO:0000313" key="2">
    <source>
        <dbReference type="EMBL" id="TDB67087.1"/>
    </source>
</evidence>
<comment type="caution">
    <text evidence="2">The sequence shown here is derived from an EMBL/GenBank/DDBJ whole genome shotgun (WGS) entry which is preliminary data.</text>
</comment>
<accession>A0A4R4KGC0</accession>
<gene>
    <name evidence="2" type="ORF">EZE20_08210</name>
</gene>
<keyword evidence="3" id="KW-1185">Reference proteome</keyword>
<keyword evidence="1" id="KW-1133">Transmembrane helix</keyword>
<name>A0A4R4KGC0_9BACT</name>
<feature type="transmembrane region" description="Helical" evidence="1">
    <location>
        <begin position="12"/>
        <end position="29"/>
    </location>
</feature>
<protein>
    <submittedName>
        <fullName evidence="2">Uncharacterized protein</fullName>
    </submittedName>
</protein>
<evidence type="ECO:0000256" key="1">
    <source>
        <dbReference type="SAM" id="Phobius"/>
    </source>
</evidence>
<dbReference type="RefSeq" id="WP_132116379.1">
    <property type="nucleotide sequence ID" value="NZ_SMJU01000004.1"/>
</dbReference>
<dbReference type="OrthoDB" id="1496330at2"/>
<sequence>MPYSTKEPKSKWIKIGIGLVIIVLISNLLKNMTKATPEQLQEAALVQAAKASADSLATKLMDIRILSEMSIRKNLKDPESFELIDHEEYKITDPTPLAYYQTSIKYQAKNSFGALVIEKRCFDFAQDGALTKAFECE</sequence>
<dbReference type="EMBL" id="SMJU01000004">
    <property type="protein sequence ID" value="TDB67087.1"/>
    <property type="molecule type" value="Genomic_DNA"/>
</dbReference>
<evidence type="ECO:0000313" key="3">
    <source>
        <dbReference type="Proteomes" id="UP000295706"/>
    </source>
</evidence>
<keyword evidence="1" id="KW-0472">Membrane</keyword>
<keyword evidence="1" id="KW-0812">Transmembrane</keyword>